<evidence type="ECO:0000313" key="2">
    <source>
        <dbReference type="EMBL" id="MBL0745214.1"/>
    </source>
</evidence>
<reference evidence="2 3" key="1">
    <citation type="submission" date="2021-01" db="EMBL/GenBank/DDBJ databases">
        <title>Chryseolinea sp. Jin1 Genome sequencing and assembly.</title>
        <authorList>
            <person name="Kim I."/>
        </authorList>
    </citation>
    <scope>NUCLEOTIDE SEQUENCE [LARGE SCALE GENOMIC DNA]</scope>
    <source>
        <strain evidence="2 3">Jin1</strain>
    </source>
</reference>
<gene>
    <name evidence="2" type="ORF">JI741_28550</name>
</gene>
<name>A0ABS1L0I6_9BACT</name>
<dbReference type="RefSeq" id="WP_202015536.1">
    <property type="nucleotide sequence ID" value="NZ_JAERRB010000015.1"/>
</dbReference>
<evidence type="ECO:0000256" key="1">
    <source>
        <dbReference type="SAM" id="MobiDB-lite"/>
    </source>
</evidence>
<evidence type="ECO:0000313" key="3">
    <source>
        <dbReference type="Proteomes" id="UP000613030"/>
    </source>
</evidence>
<organism evidence="2 3">
    <name type="scientific">Chryseolinea lacunae</name>
    <dbReference type="NCBI Taxonomy" id="2801331"/>
    <lineage>
        <taxon>Bacteria</taxon>
        <taxon>Pseudomonadati</taxon>
        <taxon>Bacteroidota</taxon>
        <taxon>Cytophagia</taxon>
        <taxon>Cytophagales</taxon>
        <taxon>Fulvivirgaceae</taxon>
        <taxon>Chryseolinea</taxon>
    </lineage>
</organism>
<sequence>MTKNKKTKNWLAISTSTLLGGLVMTIVSSVLGTDAPWIIEKLISKTDRVTVSFNVNDIEIKKGAVPDTKEAYFEPNLNFLLIRPSSINWTIQQSMPGSLLNSISVTDVPYFKFSAESLVALSLDKPKTNDELVTTYFSLRPDSLRLEYSDSSKIEGFKISFNPADDLDFVKSAVETQERQVDKMISAMLGEDEADDAEEDEDTTADYTDEDWKDEQEDLKEVLDSVIKRHSVKSRTLIEGVTVTTFKRALFERNPLYNLRVCKINCVSNNC</sequence>
<dbReference type="Proteomes" id="UP000613030">
    <property type="component" value="Unassembled WGS sequence"/>
</dbReference>
<proteinExistence type="predicted"/>
<comment type="caution">
    <text evidence="2">The sequence shown here is derived from an EMBL/GenBank/DDBJ whole genome shotgun (WGS) entry which is preliminary data.</text>
</comment>
<protein>
    <recommendedName>
        <fullName evidence="4">DUF4230 domain-containing protein</fullName>
    </recommendedName>
</protein>
<keyword evidence="3" id="KW-1185">Reference proteome</keyword>
<dbReference type="EMBL" id="JAERRB010000015">
    <property type="protein sequence ID" value="MBL0745214.1"/>
    <property type="molecule type" value="Genomic_DNA"/>
</dbReference>
<feature type="region of interest" description="Disordered" evidence="1">
    <location>
        <begin position="191"/>
        <end position="211"/>
    </location>
</feature>
<accession>A0ABS1L0I6</accession>
<evidence type="ECO:0008006" key="4">
    <source>
        <dbReference type="Google" id="ProtNLM"/>
    </source>
</evidence>